<organism evidence="1 2">
    <name type="scientific">Petralouisia muris</name>
    <dbReference type="NCBI Taxonomy" id="3032872"/>
    <lineage>
        <taxon>Bacteria</taxon>
        <taxon>Bacillati</taxon>
        <taxon>Bacillota</taxon>
        <taxon>Clostridia</taxon>
        <taxon>Lachnospirales</taxon>
        <taxon>Lachnospiraceae</taxon>
        <taxon>Petralouisia</taxon>
    </lineage>
</organism>
<sequence length="832" mass="93168">MKGIPFHEGWFYKHDGEKGQGRKVTIPHDAMLREQRSRTAPGGANTGWYDGYDYVYEKEFIPDASLEGKNILLEFEGVYRNAEVWIDEKQAAFRPYGYTNFYVDLTDKVKPGCSHRIRVIARNADQPNSRWYSGAGIYRPVTLWVGGRKHIPVNGIRIKTLSVSPAKIQVQVKTSMPGNVKIEVLDGEQTLCACEANSTGKAEVTLDVPDARLWNVDTPNLYVCRVTFGEDIVCEPFGIRTLEWGKNGICINGKRTILLGACVHHDNGLLGACCDEDAVERKVRIMKENGYNALRSAHNPCSKAFLRACDRQGMLVMDEYIDHWYIHKTEYDYVDYFEKWWKQDLKDMVRKDYNHPCVVLYSTGNEVSETAQPKGISLTREMTEYLHGLDHTRPVTCGVNIFFNFLSSIGFGVYSDKKAKKEALQAEKAKKAGKTSRKKAVGSQFFNNLAGLLGDEFMKRGATLHGCDVKTRGAFANMDIAGYNYGIYRYRHDLKKYPDRLILGSETFCKDAYKFYEMAKHNPRLVGDFVWAGMDYLGEVMVGSWEYEDYAGNFNGELGWVSAGSGRVDLTGKPLCEALYTRVAFEKAKGPFIGVCPVNHTGDRHSPSAWKMSNAIESWSFPGYEGRKANVEVYVRAARVELFVNGKKAGSAVLKNDCIAKFSCTYEKGRIEAVAYDTMGKEIGRTALLTADTETVLRAEPEKDAVKPGHLSYVRLRYTDKNGILKPLERGTIHVEVSGGSLEGLGNGCPYNERSYLSDETDTYYGEALAIVRAGDGNSLCVKLSDGLREEKILIPVTKEYLEKSGPAVMEKNGKKGGVWDIGESEGKRCSL</sequence>
<proteinExistence type="predicted"/>
<gene>
    <name evidence="1" type="ORF">E5329_06045</name>
</gene>
<evidence type="ECO:0000313" key="2">
    <source>
        <dbReference type="Proteomes" id="UP000304953"/>
    </source>
</evidence>
<evidence type="ECO:0000313" key="1">
    <source>
        <dbReference type="EMBL" id="TGY97229.1"/>
    </source>
</evidence>
<dbReference type="Proteomes" id="UP000304953">
    <property type="component" value="Unassembled WGS sequence"/>
</dbReference>
<keyword evidence="2" id="KW-1185">Reference proteome</keyword>
<accession>A0AC61RYX4</accession>
<reference evidence="1" key="1">
    <citation type="submission" date="2019-04" db="EMBL/GenBank/DDBJ databases">
        <title>Microbes associate with the intestines of laboratory mice.</title>
        <authorList>
            <person name="Navarre W."/>
            <person name="Wong E."/>
            <person name="Huang K."/>
            <person name="Tropini C."/>
            <person name="Ng K."/>
            <person name="Yu B."/>
        </authorList>
    </citation>
    <scope>NUCLEOTIDE SEQUENCE</scope>
    <source>
        <strain evidence="1">NM01_1-7b</strain>
    </source>
</reference>
<comment type="caution">
    <text evidence="1">The sequence shown here is derived from an EMBL/GenBank/DDBJ whole genome shotgun (WGS) entry which is preliminary data.</text>
</comment>
<name>A0AC61RYX4_9FIRM</name>
<dbReference type="EMBL" id="SRYA01000009">
    <property type="protein sequence ID" value="TGY97229.1"/>
    <property type="molecule type" value="Genomic_DNA"/>
</dbReference>
<keyword evidence="1" id="KW-0378">Hydrolase</keyword>
<protein>
    <submittedName>
        <fullName evidence="1">Glycoside hydrolase family 2 protein</fullName>
    </submittedName>
</protein>